<comment type="caution">
    <text evidence="1">The sequence shown here is derived from an EMBL/GenBank/DDBJ whole genome shotgun (WGS) entry which is preliminary data.</text>
</comment>
<organism evidence="1 2">
    <name type="scientific">Frankliniella fusca</name>
    <dbReference type="NCBI Taxonomy" id="407009"/>
    <lineage>
        <taxon>Eukaryota</taxon>
        <taxon>Metazoa</taxon>
        <taxon>Ecdysozoa</taxon>
        <taxon>Arthropoda</taxon>
        <taxon>Hexapoda</taxon>
        <taxon>Insecta</taxon>
        <taxon>Pterygota</taxon>
        <taxon>Neoptera</taxon>
        <taxon>Paraneoptera</taxon>
        <taxon>Thysanoptera</taxon>
        <taxon>Terebrantia</taxon>
        <taxon>Thripoidea</taxon>
        <taxon>Thripidae</taxon>
        <taxon>Frankliniella</taxon>
    </lineage>
</organism>
<keyword evidence="2" id="KW-1185">Reference proteome</keyword>
<name>A0AAE1HCE0_9NEOP</name>
<reference evidence="1" key="1">
    <citation type="submission" date="2021-07" db="EMBL/GenBank/DDBJ databases">
        <authorList>
            <person name="Catto M.A."/>
            <person name="Jacobson A."/>
            <person name="Kennedy G."/>
            <person name="Labadie P."/>
            <person name="Hunt B.G."/>
            <person name="Srinivasan R."/>
        </authorList>
    </citation>
    <scope>NUCLEOTIDE SEQUENCE</scope>
    <source>
        <strain evidence="1">PL_HMW_Pooled</strain>
        <tissue evidence="1">Head</tissue>
    </source>
</reference>
<dbReference type="EMBL" id="JAHWGI010000801">
    <property type="protein sequence ID" value="KAK3917880.1"/>
    <property type="molecule type" value="Genomic_DNA"/>
</dbReference>
<dbReference type="Proteomes" id="UP001219518">
    <property type="component" value="Unassembled WGS sequence"/>
</dbReference>
<reference evidence="1" key="2">
    <citation type="journal article" date="2023" name="BMC Genomics">
        <title>Pest status, molecular evolution, and epigenetic factors derived from the genome assembly of Frankliniella fusca, a thysanopteran phytovirus vector.</title>
        <authorList>
            <person name="Catto M.A."/>
            <person name="Labadie P.E."/>
            <person name="Jacobson A.L."/>
            <person name="Kennedy G.G."/>
            <person name="Srinivasan R."/>
            <person name="Hunt B.G."/>
        </authorList>
    </citation>
    <scope>NUCLEOTIDE SEQUENCE</scope>
    <source>
        <strain evidence="1">PL_HMW_Pooled</strain>
    </source>
</reference>
<dbReference type="AlphaFoldDB" id="A0AAE1HCE0"/>
<sequence length="71" mass="8185">MPVKPCLYVIHTSNMYVLYMGVIRCTWSLYVTYVYQVCHVCLTCECRHTCCFFPCMLGVSHVLCPSFSMDG</sequence>
<protein>
    <submittedName>
        <fullName evidence="1">Neuroligin-1</fullName>
    </submittedName>
</protein>
<evidence type="ECO:0000313" key="2">
    <source>
        <dbReference type="Proteomes" id="UP001219518"/>
    </source>
</evidence>
<gene>
    <name evidence="1" type="ORF">KUF71_007312</name>
</gene>
<proteinExistence type="predicted"/>
<evidence type="ECO:0000313" key="1">
    <source>
        <dbReference type="EMBL" id="KAK3917880.1"/>
    </source>
</evidence>
<accession>A0AAE1HCE0</accession>